<name>A0AA36GJ63_CYLNA</name>
<dbReference type="InterPro" id="IPR003949">
    <property type="entry name" value="K_chnl_volt-dep_EAG"/>
</dbReference>
<organism evidence="20 21">
    <name type="scientific">Cylicocyclus nassatus</name>
    <name type="common">Nematode worm</name>
    <dbReference type="NCBI Taxonomy" id="53992"/>
    <lineage>
        <taxon>Eukaryota</taxon>
        <taxon>Metazoa</taxon>
        <taxon>Ecdysozoa</taxon>
        <taxon>Nematoda</taxon>
        <taxon>Chromadorea</taxon>
        <taxon>Rhabditida</taxon>
        <taxon>Rhabditina</taxon>
        <taxon>Rhabditomorpha</taxon>
        <taxon>Strongyloidea</taxon>
        <taxon>Strongylidae</taxon>
        <taxon>Cylicocyclus</taxon>
    </lineage>
</organism>
<evidence type="ECO:0000259" key="19">
    <source>
        <dbReference type="PROSITE" id="PS50113"/>
    </source>
</evidence>
<keyword evidence="10 16" id="KW-1133">Transmembrane helix</keyword>
<dbReference type="Pfam" id="PF00027">
    <property type="entry name" value="cNMP_binding"/>
    <property type="match status" value="1"/>
</dbReference>
<evidence type="ECO:0000256" key="1">
    <source>
        <dbReference type="ARBA" id="ARBA00004141"/>
    </source>
</evidence>
<comment type="subcellular location">
    <subcellularLocation>
        <location evidence="1">Membrane</location>
        <topology evidence="1">Multi-pass membrane protein</topology>
    </subcellularLocation>
</comment>
<keyword evidence="4" id="KW-0597">Phosphoprotein</keyword>
<evidence type="ECO:0000259" key="18">
    <source>
        <dbReference type="PROSITE" id="PS50112"/>
    </source>
</evidence>
<dbReference type="GO" id="GO:0008076">
    <property type="term" value="C:voltage-gated potassium channel complex"/>
    <property type="evidence" value="ECO:0007669"/>
    <property type="project" value="TreeGrafter"/>
</dbReference>
<feature type="compositionally biased region" description="Basic and acidic residues" evidence="15">
    <location>
        <begin position="920"/>
        <end position="934"/>
    </location>
</feature>
<feature type="domain" description="PAS" evidence="18">
    <location>
        <begin position="30"/>
        <end position="108"/>
    </location>
</feature>
<dbReference type="SUPFAM" id="SSF81324">
    <property type="entry name" value="Voltage-gated potassium channels"/>
    <property type="match status" value="1"/>
</dbReference>
<evidence type="ECO:0000313" key="21">
    <source>
        <dbReference type="Proteomes" id="UP001176961"/>
    </source>
</evidence>
<feature type="domain" description="PAC" evidence="19">
    <location>
        <begin position="111"/>
        <end position="163"/>
    </location>
</feature>
<keyword evidence="2" id="KW-0813">Transport</keyword>
<evidence type="ECO:0000256" key="5">
    <source>
        <dbReference type="ARBA" id="ARBA00022692"/>
    </source>
</evidence>
<dbReference type="Gene3D" id="1.10.287.70">
    <property type="match status" value="1"/>
</dbReference>
<dbReference type="InterPro" id="IPR003938">
    <property type="entry name" value="K_chnl_volt-dep_EAG/ELK/ERG"/>
</dbReference>
<protein>
    <submittedName>
        <fullName evidence="20">Uncharacterized protein</fullName>
    </submittedName>
</protein>
<evidence type="ECO:0000256" key="14">
    <source>
        <dbReference type="ARBA" id="ARBA00023303"/>
    </source>
</evidence>
<feature type="transmembrane region" description="Helical" evidence="16">
    <location>
        <begin position="472"/>
        <end position="492"/>
    </location>
</feature>
<keyword evidence="12 16" id="KW-0472">Membrane</keyword>
<dbReference type="FunFam" id="1.10.1200.260:FF:000003">
    <property type="entry name" value="Potassium voltage-gated channel subfamily H member 1"/>
    <property type="match status" value="1"/>
</dbReference>
<dbReference type="InterPro" id="IPR050818">
    <property type="entry name" value="KCNH_animal-type"/>
</dbReference>
<feature type="region of interest" description="Disordered" evidence="15">
    <location>
        <begin position="791"/>
        <end position="816"/>
    </location>
</feature>
<evidence type="ECO:0000256" key="2">
    <source>
        <dbReference type="ARBA" id="ARBA00022448"/>
    </source>
</evidence>
<dbReference type="GO" id="GO:0042391">
    <property type="term" value="P:regulation of membrane potential"/>
    <property type="evidence" value="ECO:0007669"/>
    <property type="project" value="TreeGrafter"/>
</dbReference>
<reference evidence="20" key="1">
    <citation type="submission" date="2023-07" db="EMBL/GenBank/DDBJ databases">
        <authorList>
            <consortium name="CYATHOMIX"/>
        </authorList>
    </citation>
    <scope>NUCLEOTIDE SEQUENCE</scope>
    <source>
        <strain evidence="20">N/A</strain>
    </source>
</reference>
<feature type="transmembrane region" description="Helical" evidence="16">
    <location>
        <begin position="236"/>
        <end position="258"/>
    </location>
</feature>
<dbReference type="Gene3D" id="2.60.120.10">
    <property type="entry name" value="Jelly Rolls"/>
    <property type="match status" value="1"/>
</dbReference>
<dbReference type="GO" id="GO:0005249">
    <property type="term" value="F:voltage-gated potassium channel activity"/>
    <property type="evidence" value="ECO:0007669"/>
    <property type="project" value="InterPro"/>
</dbReference>
<evidence type="ECO:0000256" key="12">
    <source>
        <dbReference type="ARBA" id="ARBA00023136"/>
    </source>
</evidence>
<keyword evidence="21" id="KW-1185">Reference proteome</keyword>
<gene>
    <name evidence="20" type="ORF">CYNAS_LOCUS83</name>
</gene>
<proteinExistence type="predicted"/>
<feature type="transmembrane region" description="Helical" evidence="16">
    <location>
        <begin position="370"/>
        <end position="394"/>
    </location>
</feature>
<dbReference type="PROSITE" id="PS50042">
    <property type="entry name" value="CNMP_BINDING_3"/>
    <property type="match status" value="1"/>
</dbReference>
<evidence type="ECO:0000259" key="17">
    <source>
        <dbReference type="PROSITE" id="PS50042"/>
    </source>
</evidence>
<dbReference type="SUPFAM" id="SSF51206">
    <property type="entry name" value="cAMP-binding domain-like"/>
    <property type="match status" value="1"/>
</dbReference>
<dbReference type="SMART" id="SM00100">
    <property type="entry name" value="cNMP"/>
    <property type="match status" value="1"/>
</dbReference>
<dbReference type="PRINTS" id="PR01464">
    <property type="entry name" value="EAGCHANNEL"/>
</dbReference>
<accession>A0AA36GJ63</accession>
<keyword evidence="14" id="KW-0407">Ion channel</keyword>
<feature type="region of interest" description="Disordered" evidence="15">
    <location>
        <begin position="917"/>
        <end position="969"/>
    </location>
</feature>
<keyword evidence="9" id="KW-0630">Potassium</keyword>
<dbReference type="InterPro" id="IPR035965">
    <property type="entry name" value="PAS-like_dom_sf"/>
</dbReference>
<dbReference type="PRINTS" id="PR01463">
    <property type="entry name" value="EAGCHANLFMLY"/>
</dbReference>
<dbReference type="InterPro" id="IPR014710">
    <property type="entry name" value="RmlC-like_jellyroll"/>
</dbReference>
<dbReference type="GO" id="GO:0005516">
    <property type="term" value="F:calmodulin binding"/>
    <property type="evidence" value="ECO:0007669"/>
    <property type="project" value="UniProtKB-KW"/>
</dbReference>
<dbReference type="InterPro" id="IPR005821">
    <property type="entry name" value="Ion_trans_dom"/>
</dbReference>
<keyword evidence="7" id="KW-0112">Calmodulin-binding</keyword>
<dbReference type="CDD" id="cd00130">
    <property type="entry name" value="PAS"/>
    <property type="match status" value="1"/>
</dbReference>
<dbReference type="InterPro" id="IPR000595">
    <property type="entry name" value="cNMP-bd_dom"/>
</dbReference>
<dbReference type="EMBL" id="CATQJL010000001">
    <property type="protein sequence ID" value="CAJ0588100.1"/>
    <property type="molecule type" value="Genomic_DNA"/>
</dbReference>
<dbReference type="Gene3D" id="3.30.450.20">
    <property type="entry name" value="PAS domain"/>
    <property type="match status" value="1"/>
</dbReference>
<evidence type="ECO:0000256" key="11">
    <source>
        <dbReference type="ARBA" id="ARBA00023065"/>
    </source>
</evidence>
<dbReference type="Gene3D" id="1.10.1200.260">
    <property type="match status" value="1"/>
</dbReference>
<evidence type="ECO:0000256" key="3">
    <source>
        <dbReference type="ARBA" id="ARBA00022538"/>
    </source>
</evidence>
<dbReference type="CDD" id="cd00038">
    <property type="entry name" value="CAP_ED"/>
    <property type="match status" value="1"/>
</dbReference>
<evidence type="ECO:0000256" key="6">
    <source>
        <dbReference type="ARBA" id="ARBA00022826"/>
    </source>
</evidence>
<dbReference type="PROSITE" id="PS50112">
    <property type="entry name" value="PAS"/>
    <property type="match status" value="1"/>
</dbReference>
<evidence type="ECO:0000256" key="4">
    <source>
        <dbReference type="ARBA" id="ARBA00022553"/>
    </source>
</evidence>
<dbReference type="NCBIfam" id="TIGR00229">
    <property type="entry name" value="sensory_box"/>
    <property type="match status" value="1"/>
</dbReference>
<keyword evidence="8" id="KW-0851">Voltage-gated channel</keyword>
<dbReference type="FunFam" id="2.60.120.10:FF:000009">
    <property type="entry name" value="Potassium voltage-gated channel subfamily H member 1"/>
    <property type="match status" value="1"/>
</dbReference>
<dbReference type="FunFam" id="3.30.450.20:FF:000009">
    <property type="entry name" value="Potassium voltage-gated channel subfamily H member 1"/>
    <property type="match status" value="1"/>
</dbReference>
<feature type="compositionally biased region" description="Basic residues" evidence="15">
    <location>
        <begin position="959"/>
        <end position="969"/>
    </location>
</feature>
<keyword evidence="11" id="KW-0406">Ion transport</keyword>
<evidence type="ECO:0000313" key="20">
    <source>
        <dbReference type="EMBL" id="CAJ0588100.1"/>
    </source>
</evidence>
<evidence type="ECO:0000256" key="8">
    <source>
        <dbReference type="ARBA" id="ARBA00022882"/>
    </source>
</evidence>
<comment type="caution">
    <text evidence="20">The sequence shown here is derived from an EMBL/GenBank/DDBJ whole genome shotgun (WGS) entry which is preliminary data.</text>
</comment>
<dbReference type="SUPFAM" id="SSF55785">
    <property type="entry name" value="PYP-like sensor domain (PAS domain)"/>
    <property type="match status" value="1"/>
</dbReference>
<evidence type="ECO:0000256" key="13">
    <source>
        <dbReference type="ARBA" id="ARBA00023180"/>
    </source>
</evidence>
<keyword evidence="3" id="KW-0633">Potassium transport</keyword>
<dbReference type="AlphaFoldDB" id="A0AA36GJ63"/>
<keyword evidence="13" id="KW-0325">Glycoprotein</keyword>
<dbReference type="Pfam" id="PF13426">
    <property type="entry name" value="PAS_9"/>
    <property type="match status" value="1"/>
</dbReference>
<evidence type="ECO:0000256" key="7">
    <source>
        <dbReference type="ARBA" id="ARBA00022860"/>
    </source>
</evidence>
<dbReference type="InterPro" id="IPR018490">
    <property type="entry name" value="cNMP-bd_dom_sf"/>
</dbReference>
<evidence type="ECO:0000256" key="10">
    <source>
        <dbReference type="ARBA" id="ARBA00022989"/>
    </source>
</evidence>
<dbReference type="Proteomes" id="UP001176961">
    <property type="component" value="Unassembled WGS sequence"/>
</dbReference>
<feature type="transmembrane region" description="Helical" evidence="16">
    <location>
        <begin position="444"/>
        <end position="465"/>
    </location>
</feature>
<dbReference type="InterPro" id="IPR001610">
    <property type="entry name" value="PAC"/>
</dbReference>
<keyword evidence="5 16" id="KW-0812">Transmembrane</keyword>
<dbReference type="Pfam" id="PF00520">
    <property type="entry name" value="Ion_trans"/>
    <property type="match status" value="1"/>
</dbReference>
<sequence length="969" mass="110271">MGNVLSNNLAEHRLCDERMPVAKRGLVAPQNTFLENVIRRCNNADTSFILANAQVVDYPIVYCNDGFSKLVGYSRAEIMQKPCSLQFLHGDHGDPSNFVRIQEALENGRTDQAEIGLCKKNKTQIWLLVHLAPIKNDKENVVLYLCQFKDITPLKQPLDDENNKGLSRILQIARIAKSKQQFNQIETKDLHKTTTSVSSNFTQVMNLGGDMLPQYRQETPKTSPHIILHYSTFKTIWDWSILALTFYTAFMVPFNIAFKNREYPGGGIDSVALMDSIVDVIFFADILLNFHTTFVGPGGEVVIDPSIIRQNYFKSWFLIDLLSCLPYDIFYMFKRDDERIGSLFSALKVVRLLRLGRVARKLDNYLEYGAATLLLLLCAYVLVAHWLACIWFAIGEYEVKLKMDNPLLPEGWLFRLANDLKAPYNINLSNRTRLAGGPSRTSSYISSLYFTMSCMSTVGFGNIASTTDNEKLFGVCMMIISALLYAAIFGHMTTIIQQMTSATVRYHDMISNVREFIKLQEVPKELAERVMDYVVSTWAMTKGIDTQKVLGYCPKDMKADICVHLNRKVFNEHSCFRLASDGCLRSLAMFLESNHAAPGDLLYHTGESVDALWFVVSGSLEVIQDEEVVAILGKGDVFGDEFWKNNGSTGQSAANVRALTYTDLHMIKKDRLMEVLNFYKAFANSFARNLVLTYNLTHRLKFRKVVDVKREKELDARRKNEKLILPPDHPVRKLLFRMRERHGPRIFPSPMFADIEKGMKKHHTDQSMNRITSVHSMVDETSNLLSTTYLSRSPRTSTKNKRPPLMKRQTVDEDALSRTSWMESSIEKPKEKDFSSLHNLRSEMRSKFEIIHDRLAVVDHINSRLQNLERLLIQMNQHHGGSTSSTLPVGSFMGLNESGGSHLETGGFVARSASWNQDNWRSDRPVPPLEELKSMEWNSEDSPSGIPAIQVDDDTTTRAVHRAPDRKRV</sequence>
<evidence type="ECO:0000256" key="9">
    <source>
        <dbReference type="ARBA" id="ARBA00022958"/>
    </source>
</evidence>
<dbReference type="PROSITE" id="PS50113">
    <property type="entry name" value="PAC"/>
    <property type="match status" value="1"/>
</dbReference>
<dbReference type="SMART" id="SM00086">
    <property type="entry name" value="PAC"/>
    <property type="match status" value="1"/>
</dbReference>
<feature type="domain" description="Cyclic nucleotide-binding" evidence="17">
    <location>
        <begin position="575"/>
        <end position="676"/>
    </location>
</feature>
<dbReference type="InterPro" id="IPR000014">
    <property type="entry name" value="PAS"/>
</dbReference>
<dbReference type="PANTHER" id="PTHR10217">
    <property type="entry name" value="VOLTAGE AND LIGAND GATED POTASSIUM CHANNEL"/>
    <property type="match status" value="1"/>
</dbReference>
<evidence type="ECO:0000256" key="16">
    <source>
        <dbReference type="SAM" id="Phobius"/>
    </source>
</evidence>
<dbReference type="InterPro" id="IPR000700">
    <property type="entry name" value="PAS-assoc_C"/>
</dbReference>
<evidence type="ECO:0000256" key="15">
    <source>
        <dbReference type="SAM" id="MobiDB-lite"/>
    </source>
</evidence>
<keyword evidence="6" id="KW-0631">Potassium channel</keyword>
<dbReference type="PANTHER" id="PTHR10217:SF435">
    <property type="entry name" value="POTASSIUM VOLTAGE-GATED CHANNEL PROTEIN EAG"/>
    <property type="match status" value="1"/>
</dbReference>